<reference evidence="2" key="1">
    <citation type="submission" date="2016-10" db="EMBL/GenBank/DDBJ databases">
        <authorList>
            <person name="Varghese N."/>
            <person name="Submissions S."/>
        </authorList>
    </citation>
    <scope>NUCLEOTIDE SEQUENCE [LARGE SCALE GENOMIC DNA]</scope>
    <source>
        <strain evidence="2">DSM 17038</strain>
    </source>
</reference>
<protein>
    <recommendedName>
        <fullName evidence="3">Transcriptional regulator</fullName>
    </recommendedName>
</protein>
<dbReference type="Proteomes" id="UP000199337">
    <property type="component" value="Unassembled WGS sequence"/>
</dbReference>
<organism evidence="1 2">
    <name type="scientific">Desulfotruncus arcticus DSM 17038</name>
    <dbReference type="NCBI Taxonomy" id="1121424"/>
    <lineage>
        <taxon>Bacteria</taxon>
        <taxon>Bacillati</taxon>
        <taxon>Bacillota</taxon>
        <taxon>Clostridia</taxon>
        <taxon>Eubacteriales</taxon>
        <taxon>Desulfallaceae</taxon>
        <taxon>Desulfotruncus</taxon>
    </lineage>
</organism>
<keyword evidence="2" id="KW-1185">Reference proteome</keyword>
<evidence type="ECO:0008006" key="3">
    <source>
        <dbReference type="Google" id="ProtNLM"/>
    </source>
</evidence>
<dbReference type="AlphaFoldDB" id="A0A1I2YUV3"/>
<evidence type="ECO:0000313" key="1">
    <source>
        <dbReference type="EMBL" id="SFH29453.1"/>
    </source>
</evidence>
<dbReference type="OrthoDB" id="1956872at2"/>
<sequence length="70" mass="8137">MIFSFGMQNKTVRQLRKNQNLTAKEVAWKLKLDTIDILKVDDMKLKDVPEPLKTKITPVLRGDSLNKVPW</sequence>
<name>A0A1I2YUV3_9FIRM</name>
<dbReference type="EMBL" id="FOOX01000023">
    <property type="protein sequence ID" value="SFH29453.1"/>
    <property type="molecule type" value="Genomic_DNA"/>
</dbReference>
<accession>A0A1I2YUV3</accession>
<gene>
    <name evidence="1" type="ORF">SAMN05660649_04620</name>
</gene>
<evidence type="ECO:0000313" key="2">
    <source>
        <dbReference type="Proteomes" id="UP000199337"/>
    </source>
</evidence>
<proteinExistence type="predicted"/>
<dbReference type="RefSeq" id="WP_092474921.1">
    <property type="nucleotide sequence ID" value="NZ_FOOX01000023.1"/>
</dbReference>